<feature type="domain" description="Glycosyl transferase family 1" evidence="3">
    <location>
        <begin position="228"/>
        <end position="397"/>
    </location>
</feature>
<dbReference type="Pfam" id="PF13439">
    <property type="entry name" value="Glyco_transf_4"/>
    <property type="match status" value="1"/>
</dbReference>
<dbReference type="PANTHER" id="PTHR12526">
    <property type="entry name" value="GLYCOSYLTRANSFERASE"/>
    <property type="match status" value="1"/>
</dbReference>
<dbReference type="GO" id="GO:0016757">
    <property type="term" value="F:glycosyltransferase activity"/>
    <property type="evidence" value="ECO:0007669"/>
    <property type="project" value="UniProtKB-KW"/>
</dbReference>
<evidence type="ECO:0000313" key="5">
    <source>
        <dbReference type="EMBL" id="BBH95691.1"/>
    </source>
</evidence>
<evidence type="ECO:0000259" key="4">
    <source>
        <dbReference type="Pfam" id="PF13439"/>
    </source>
</evidence>
<reference evidence="5" key="1">
    <citation type="submission" date="2018-12" db="EMBL/GenBank/DDBJ databases">
        <title>Novel natural products biosynthetic potential of the class Ktedonobacteria.</title>
        <authorList>
            <person name="Zheng Y."/>
            <person name="Saitou A."/>
            <person name="Wang C.M."/>
            <person name="Toyoda A."/>
            <person name="Minakuchi Y."/>
            <person name="Sekiguchi Y."/>
            <person name="Ueda K."/>
            <person name="Takano H."/>
            <person name="Sakai Y."/>
            <person name="Yokota A."/>
            <person name="Yabe S."/>
        </authorList>
    </citation>
    <scope>NUCLEOTIDE SEQUENCE</scope>
    <source>
        <strain evidence="5">A3-2</strain>
    </source>
</reference>
<accession>A0A455T8B6</accession>
<organism evidence="5">
    <name type="scientific">Thermogemmatispora argillosa</name>
    <dbReference type="NCBI Taxonomy" id="2045280"/>
    <lineage>
        <taxon>Bacteria</taxon>
        <taxon>Bacillati</taxon>
        <taxon>Chloroflexota</taxon>
        <taxon>Ktedonobacteria</taxon>
        <taxon>Thermogemmatisporales</taxon>
        <taxon>Thermogemmatisporaceae</taxon>
        <taxon>Thermogemmatispora</taxon>
    </lineage>
</organism>
<proteinExistence type="predicted"/>
<keyword evidence="1" id="KW-0328">Glycosyltransferase</keyword>
<protein>
    <recommendedName>
        <fullName evidence="6">Glycosyl transferase</fullName>
    </recommendedName>
</protein>
<evidence type="ECO:0000259" key="3">
    <source>
        <dbReference type="Pfam" id="PF00534"/>
    </source>
</evidence>
<dbReference type="Gene3D" id="3.40.50.2000">
    <property type="entry name" value="Glycogen Phosphorylase B"/>
    <property type="match status" value="2"/>
</dbReference>
<dbReference type="InterPro" id="IPR028098">
    <property type="entry name" value="Glyco_trans_4-like_N"/>
</dbReference>
<gene>
    <name evidence="5" type="ORF">KTA_38900</name>
</gene>
<dbReference type="SUPFAM" id="SSF53756">
    <property type="entry name" value="UDP-Glycosyltransferase/glycogen phosphorylase"/>
    <property type="match status" value="1"/>
</dbReference>
<evidence type="ECO:0000256" key="1">
    <source>
        <dbReference type="ARBA" id="ARBA00022676"/>
    </source>
</evidence>
<feature type="domain" description="Glycosyltransferase subfamily 4-like N-terminal" evidence="4">
    <location>
        <begin position="49"/>
        <end position="213"/>
    </location>
</feature>
<dbReference type="InterPro" id="IPR001296">
    <property type="entry name" value="Glyco_trans_1"/>
</dbReference>
<evidence type="ECO:0008006" key="6">
    <source>
        <dbReference type="Google" id="ProtNLM"/>
    </source>
</evidence>
<keyword evidence="2" id="KW-0808">Transferase</keyword>
<dbReference type="EMBL" id="AP019377">
    <property type="protein sequence ID" value="BBH95691.1"/>
    <property type="molecule type" value="Genomic_DNA"/>
</dbReference>
<name>A0A455T8B6_9CHLR</name>
<evidence type="ECO:0000256" key="2">
    <source>
        <dbReference type="ARBA" id="ARBA00022679"/>
    </source>
</evidence>
<dbReference type="AlphaFoldDB" id="A0A455T8B6"/>
<sequence>MSELLASEHEQRAALSTEVETTRAGSATRGFPPLRICMHVLGQGSSDVRVMRAATALSAAGCQVSIVDLESRDKPACENLQGISLHHVRLAPDFFSSRFKRQALLRAATIFVRSLWQVLKTDADLYHAHDVAALPACYLASRLRRKPLIFEAHEMPLEEHPLSSMSRGRRLLHHMLALLVKVMIPASDGVITVSPPIVEELQRRYRLRRLALVRNIPPYQKVARTRRLHEALGLAPQMRVALYQGRFQANRSLDLLVRAARYLDPEIVIVLLGKGLGNAAEELERLIAQEQVGDRVKLLPAVPYRELLSWTASADLGLLIASPDYSLNVRMFLPNKLFEYIMAGVPVLTSALPAVVELVERYGLGQVVNELTPEAIAQAINGMLSHPETLTAMRRNALQAAANELHWEKEQQSLLDLYQSIVTEINKETILLEEGRK</sequence>
<dbReference type="PANTHER" id="PTHR12526:SF629">
    <property type="entry name" value="TEICHURONIC ACID BIOSYNTHESIS GLYCOSYLTRANSFERASE TUAH-RELATED"/>
    <property type="match status" value="1"/>
</dbReference>
<dbReference type="Pfam" id="PF00534">
    <property type="entry name" value="Glycos_transf_1"/>
    <property type="match status" value="1"/>
</dbReference>